<evidence type="ECO:0000313" key="2">
    <source>
        <dbReference type="Proteomes" id="UP000886819"/>
    </source>
</evidence>
<sequence length="358" mass="38914">MRDFPSLPADWQEKLHSRRAVVGFDGFIDTLVRPVRQGNAGDSPSYFATLEEFGDFVASRHGRSASVELDPIEERIGGNAPNTAAGLAALGVDTRLVGALGYPALHPLFAEAFAPQNVLTIGNPGQSLSYEFADGKLMCALNRDVNVLDWALARERAGLQPLRTFYRGCALAAFVNWSELAFAQELWEGVLEHVLEADGFPEWMFFDLSDCARRTGDELRRVARTMRRCGRRSKVVLSLNENEKRALGKALLDTENITGPALLSSLEGYAIVFHHVGDTHAFGEGASYSFPNHVVQNPRLSTGGGDSFNAGLCAGLLGGLSLAQAAKLGSLCGSYYVEHGRCASFGALDRYARQLRMQ</sequence>
<organism evidence="1 2">
    <name type="scientific">Candidatus Avichristensenella intestinipullorum</name>
    <dbReference type="NCBI Taxonomy" id="2840693"/>
    <lineage>
        <taxon>Bacteria</taxon>
        <taxon>Bacillati</taxon>
        <taxon>Bacillota</taxon>
        <taxon>Clostridia</taxon>
        <taxon>Candidatus Avichristensenella</taxon>
    </lineage>
</organism>
<accession>A0A9D0YWR6</accession>
<reference evidence="1" key="1">
    <citation type="submission" date="2020-10" db="EMBL/GenBank/DDBJ databases">
        <authorList>
            <person name="Gilroy R."/>
        </authorList>
    </citation>
    <scope>NUCLEOTIDE SEQUENCE</scope>
    <source>
        <strain evidence="1">ChiHile30-977</strain>
    </source>
</reference>
<dbReference type="EMBL" id="DVFI01000102">
    <property type="protein sequence ID" value="HIQ63417.1"/>
    <property type="molecule type" value="Genomic_DNA"/>
</dbReference>
<dbReference type="SUPFAM" id="SSF53613">
    <property type="entry name" value="Ribokinase-like"/>
    <property type="match status" value="1"/>
</dbReference>
<dbReference type="Proteomes" id="UP000886819">
    <property type="component" value="Unassembled WGS sequence"/>
</dbReference>
<dbReference type="PROSITE" id="PS00583">
    <property type="entry name" value="PFKB_KINASES_1"/>
    <property type="match status" value="1"/>
</dbReference>
<dbReference type="InterPro" id="IPR029056">
    <property type="entry name" value="Ribokinase-like"/>
</dbReference>
<dbReference type="AlphaFoldDB" id="A0A9D0YWR6"/>
<comment type="caution">
    <text evidence="1">The sequence shown here is derived from an EMBL/GenBank/DDBJ whole genome shotgun (WGS) entry which is preliminary data.</text>
</comment>
<reference evidence="1" key="2">
    <citation type="journal article" date="2021" name="PeerJ">
        <title>Extensive microbial diversity within the chicken gut microbiome revealed by metagenomics and culture.</title>
        <authorList>
            <person name="Gilroy R."/>
            <person name="Ravi A."/>
            <person name="Getino M."/>
            <person name="Pursley I."/>
            <person name="Horton D.L."/>
            <person name="Alikhan N.F."/>
            <person name="Baker D."/>
            <person name="Gharbi K."/>
            <person name="Hall N."/>
            <person name="Watson M."/>
            <person name="Adriaenssens E.M."/>
            <person name="Foster-Nyarko E."/>
            <person name="Jarju S."/>
            <person name="Secka A."/>
            <person name="Antonio M."/>
            <person name="Oren A."/>
            <person name="Chaudhuri R.R."/>
            <person name="La Ragione R."/>
            <person name="Hildebrand F."/>
            <person name="Pallen M.J."/>
        </authorList>
    </citation>
    <scope>NUCLEOTIDE SEQUENCE</scope>
    <source>
        <strain evidence="1">ChiHile30-977</strain>
    </source>
</reference>
<dbReference type="GO" id="GO:0016301">
    <property type="term" value="F:kinase activity"/>
    <property type="evidence" value="ECO:0007669"/>
    <property type="project" value="InterPro"/>
</dbReference>
<dbReference type="Pfam" id="PF25270">
    <property type="entry name" value="Khk"/>
    <property type="match status" value="1"/>
</dbReference>
<evidence type="ECO:0000313" key="1">
    <source>
        <dbReference type="EMBL" id="HIQ63417.1"/>
    </source>
</evidence>
<dbReference type="InterPro" id="IPR057621">
    <property type="entry name" value="Khk_prokaryotic"/>
</dbReference>
<gene>
    <name evidence="1" type="ORF">IAA66_07505</name>
</gene>
<dbReference type="Gene3D" id="3.40.1190.20">
    <property type="match status" value="1"/>
</dbReference>
<dbReference type="InterPro" id="IPR002173">
    <property type="entry name" value="Carboh/pur_kinase_PfkB_CS"/>
</dbReference>
<name>A0A9D0YWR6_9FIRM</name>
<protein>
    <recommendedName>
        <fullName evidence="3">Carbohydrate kinase PfkB domain-containing protein</fullName>
    </recommendedName>
</protein>
<proteinExistence type="predicted"/>
<evidence type="ECO:0008006" key="3">
    <source>
        <dbReference type="Google" id="ProtNLM"/>
    </source>
</evidence>